<accession>A0A2N9FJX8</accession>
<reference evidence="1" key="1">
    <citation type="submission" date="2018-02" db="EMBL/GenBank/DDBJ databases">
        <authorList>
            <person name="Cohen D.B."/>
            <person name="Kent A.D."/>
        </authorList>
    </citation>
    <scope>NUCLEOTIDE SEQUENCE</scope>
</reference>
<sequence length="45" mass="4984">MGHGFCVNSCMIGIRPCIVDLMFWVWNCDGVAGFFMNPCAVWVVG</sequence>
<name>A0A2N9FJX8_FAGSY</name>
<evidence type="ECO:0000313" key="1">
    <source>
        <dbReference type="EMBL" id="SPC87562.1"/>
    </source>
</evidence>
<dbReference type="AlphaFoldDB" id="A0A2N9FJX8"/>
<dbReference type="EMBL" id="OIVN01000929">
    <property type="protein sequence ID" value="SPC87562.1"/>
    <property type="molecule type" value="Genomic_DNA"/>
</dbReference>
<organism evidence="1">
    <name type="scientific">Fagus sylvatica</name>
    <name type="common">Beechnut</name>
    <dbReference type="NCBI Taxonomy" id="28930"/>
    <lineage>
        <taxon>Eukaryota</taxon>
        <taxon>Viridiplantae</taxon>
        <taxon>Streptophyta</taxon>
        <taxon>Embryophyta</taxon>
        <taxon>Tracheophyta</taxon>
        <taxon>Spermatophyta</taxon>
        <taxon>Magnoliopsida</taxon>
        <taxon>eudicotyledons</taxon>
        <taxon>Gunneridae</taxon>
        <taxon>Pentapetalae</taxon>
        <taxon>rosids</taxon>
        <taxon>fabids</taxon>
        <taxon>Fagales</taxon>
        <taxon>Fagaceae</taxon>
        <taxon>Fagus</taxon>
    </lineage>
</organism>
<proteinExistence type="predicted"/>
<gene>
    <name evidence="1" type="ORF">FSB_LOCUS15444</name>
</gene>
<protein>
    <submittedName>
        <fullName evidence="1">Uncharacterized protein</fullName>
    </submittedName>
</protein>